<evidence type="ECO:0000313" key="3">
    <source>
        <dbReference type="Proteomes" id="UP000050509"/>
    </source>
</evidence>
<reference evidence="2 3" key="1">
    <citation type="submission" date="2015-09" db="EMBL/GenBank/DDBJ databases">
        <title>Draft genome sequence of Kouleothrix aurantiaca JCM 19913.</title>
        <authorList>
            <person name="Hemp J."/>
        </authorList>
    </citation>
    <scope>NUCLEOTIDE SEQUENCE [LARGE SCALE GENOMIC DNA]</scope>
    <source>
        <strain evidence="2 3">COM-B</strain>
    </source>
</reference>
<gene>
    <name evidence="2" type="ORF">SE17_34895</name>
</gene>
<dbReference type="EMBL" id="LJCR01002242">
    <property type="protein sequence ID" value="KPV49029.1"/>
    <property type="molecule type" value="Genomic_DNA"/>
</dbReference>
<evidence type="ECO:0000313" key="2">
    <source>
        <dbReference type="EMBL" id="KPV49029.1"/>
    </source>
</evidence>
<feature type="region of interest" description="Disordered" evidence="1">
    <location>
        <begin position="1"/>
        <end position="34"/>
    </location>
</feature>
<keyword evidence="3" id="KW-1185">Reference proteome</keyword>
<accession>A0A0N8PR61</accession>
<proteinExistence type="predicted"/>
<feature type="compositionally biased region" description="Polar residues" evidence="1">
    <location>
        <begin position="14"/>
        <end position="30"/>
    </location>
</feature>
<feature type="non-terminal residue" evidence="2">
    <location>
        <position position="1"/>
    </location>
</feature>
<evidence type="ECO:0000256" key="1">
    <source>
        <dbReference type="SAM" id="MobiDB-lite"/>
    </source>
</evidence>
<protein>
    <submittedName>
        <fullName evidence="2">Uncharacterized protein</fullName>
    </submittedName>
</protein>
<comment type="caution">
    <text evidence="2">The sequence shown here is derived from an EMBL/GenBank/DDBJ whole genome shotgun (WGS) entry which is preliminary data.</text>
</comment>
<organism evidence="2 3">
    <name type="scientific">Kouleothrix aurantiaca</name>
    <dbReference type="NCBI Taxonomy" id="186479"/>
    <lineage>
        <taxon>Bacteria</taxon>
        <taxon>Bacillati</taxon>
        <taxon>Chloroflexota</taxon>
        <taxon>Chloroflexia</taxon>
        <taxon>Chloroflexales</taxon>
        <taxon>Roseiflexineae</taxon>
        <taxon>Roseiflexaceae</taxon>
        <taxon>Kouleothrix</taxon>
    </lineage>
</organism>
<sequence length="112" mass="11464">PSADVVTVQGISGGTPQSITAQGTPTDRPSTLTTGGTAQQLAAANSSRKYLLVQNQSSGFLYICFTGTATQTQTSIRLAPGDSYENPPHYCPTSAVSVIGATTGQAFHSVEA</sequence>
<dbReference type="AlphaFoldDB" id="A0A0N8PR61"/>
<dbReference type="Proteomes" id="UP000050509">
    <property type="component" value="Unassembled WGS sequence"/>
</dbReference>
<name>A0A0N8PR61_9CHLR</name>